<dbReference type="Proteomes" id="UP000199645">
    <property type="component" value="Unassembled WGS sequence"/>
</dbReference>
<dbReference type="RefSeq" id="WP_093620094.1">
    <property type="nucleotide sequence ID" value="NZ_BOMT01000082.1"/>
</dbReference>
<accession>A0A1I2JXA0</accession>
<name>A0A1I2JXA0_9ACTN</name>
<keyword evidence="2" id="KW-1185">Reference proteome</keyword>
<evidence type="ECO:0000313" key="2">
    <source>
        <dbReference type="Proteomes" id="UP000199645"/>
    </source>
</evidence>
<proteinExistence type="predicted"/>
<evidence type="ECO:0000313" key="1">
    <source>
        <dbReference type="EMBL" id="SFF59164.1"/>
    </source>
</evidence>
<reference evidence="1 2" key="1">
    <citation type="submission" date="2016-10" db="EMBL/GenBank/DDBJ databases">
        <authorList>
            <person name="de Groot N.N."/>
        </authorList>
    </citation>
    <scope>NUCLEOTIDE SEQUENCE [LARGE SCALE GENOMIC DNA]</scope>
    <source>
        <strain evidence="1 2">DSM 43019</strain>
    </source>
</reference>
<organism evidence="1 2">
    <name type="scientific">Actinoplanes philippinensis</name>
    <dbReference type="NCBI Taxonomy" id="35752"/>
    <lineage>
        <taxon>Bacteria</taxon>
        <taxon>Bacillati</taxon>
        <taxon>Actinomycetota</taxon>
        <taxon>Actinomycetes</taxon>
        <taxon>Micromonosporales</taxon>
        <taxon>Micromonosporaceae</taxon>
        <taxon>Actinoplanes</taxon>
    </lineage>
</organism>
<dbReference type="EMBL" id="FONV01000014">
    <property type="protein sequence ID" value="SFF59164.1"/>
    <property type="molecule type" value="Genomic_DNA"/>
</dbReference>
<sequence>MTTGSCGVAALLRAGGPVRVPLRECCVAALVGADGVITSCAATPDPAATGAIDSGLPRWEPIEVSP</sequence>
<dbReference type="STRING" id="35752.SAMN05421541_114129"/>
<dbReference type="OrthoDB" id="3298843at2"/>
<protein>
    <submittedName>
        <fullName evidence="1">Uncharacterized protein</fullName>
    </submittedName>
</protein>
<dbReference type="AlphaFoldDB" id="A0A1I2JXA0"/>
<gene>
    <name evidence="1" type="ORF">SAMN05421541_114129</name>
</gene>